<protein>
    <recommendedName>
        <fullName evidence="4">ABC transporter permease</fullName>
    </recommendedName>
</protein>
<keyword evidence="1" id="KW-1133">Transmembrane helix</keyword>
<dbReference type="AlphaFoldDB" id="A0A328UFT8"/>
<sequence>MNTSYVPKGPEKGAGGFMEQACTIVLAFFLYSFTGWLCESIYCSLPAGRFINRGFLTGPLCPVYGFGALLIVFLLSPLQPQPVLLFLAGAVVTSLLEYVTGFLLEKIFHTKLWDYSQRRFNLHGRVCLKNSLLFGAMGLVTVYLLHPFVLDLIGRLPLILLVGLAGGALAAFLLDLIFSVRTMLQLNGKLAELERVAADLRQKGQLTHERLKSEVQERFQAISQQTKRRRIRMVAGLQLLQRRMLDAFPTMRSVRHHDSLVRLREYLAEKRAELKRLKK</sequence>
<proteinExistence type="predicted"/>
<dbReference type="Pfam" id="PF06541">
    <property type="entry name" value="ABC_trans_CmpB"/>
    <property type="match status" value="1"/>
</dbReference>
<keyword evidence="1" id="KW-0812">Transmembrane</keyword>
<feature type="transmembrane region" description="Helical" evidence="1">
    <location>
        <begin position="126"/>
        <end position="146"/>
    </location>
</feature>
<gene>
    <name evidence="2" type="ORF">DPQ25_02955</name>
</gene>
<keyword evidence="3" id="KW-1185">Reference proteome</keyword>
<organism evidence="2 3">
    <name type="scientific">Hydrogeniiclostridium mannosilyticum</name>
    <dbReference type="NCBI Taxonomy" id="2764322"/>
    <lineage>
        <taxon>Bacteria</taxon>
        <taxon>Bacillati</taxon>
        <taxon>Bacillota</taxon>
        <taxon>Clostridia</taxon>
        <taxon>Eubacteriales</taxon>
        <taxon>Acutalibacteraceae</taxon>
        <taxon>Hydrogeniiclostridium</taxon>
    </lineage>
</organism>
<feature type="transmembrane region" description="Helical" evidence="1">
    <location>
        <begin position="24"/>
        <end position="43"/>
    </location>
</feature>
<dbReference type="Proteomes" id="UP000249377">
    <property type="component" value="Unassembled WGS sequence"/>
</dbReference>
<feature type="transmembrane region" description="Helical" evidence="1">
    <location>
        <begin position="158"/>
        <end position="180"/>
    </location>
</feature>
<comment type="caution">
    <text evidence="2">The sequence shown here is derived from an EMBL/GenBank/DDBJ whole genome shotgun (WGS) entry which is preliminary data.</text>
</comment>
<reference evidence="2 3" key="1">
    <citation type="submission" date="2018-06" db="EMBL/GenBank/DDBJ databases">
        <title>Noncontiguous genome sequence of Ruminococcaceae bacterium ASD2818.</title>
        <authorList>
            <person name="Chaplin A.V."/>
            <person name="Sokolova S.R."/>
            <person name="Kochetkova T.O."/>
            <person name="Goltsov A.Y."/>
            <person name="Trofimov D.Y."/>
            <person name="Efimov B.A."/>
        </authorList>
    </citation>
    <scope>NUCLEOTIDE SEQUENCE [LARGE SCALE GENOMIC DNA]</scope>
    <source>
        <strain evidence="2 3">ASD2818</strain>
    </source>
</reference>
<feature type="transmembrane region" description="Helical" evidence="1">
    <location>
        <begin position="55"/>
        <end position="78"/>
    </location>
</feature>
<dbReference type="InterPro" id="IPR010540">
    <property type="entry name" value="CmpB_TMEM229"/>
</dbReference>
<evidence type="ECO:0000313" key="2">
    <source>
        <dbReference type="EMBL" id="RAQ30476.1"/>
    </source>
</evidence>
<evidence type="ECO:0000313" key="3">
    <source>
        <dbReference type="Proteomes" id="UP000249377"/>
    </source>
</evidence>
<dbReference type="EMBL" id="QLYR01000001">
    <property type="protein sequence ID" value="RAQ30476.1"/>
    <property type="molecule type" value="Genomic_DNA"/>
</dbReference>
<keyword evidence="1" id="KW-0472">Membrane</keyword>
<name>A0A328UFT8_9FIRM</name>
<accession>A0A328UFT8</accession>
<evidence type="ECO:0000256" key="1">
    <source>
        <dbReference type="SAM" id="Phobius"/>
    </source>
</evidence>
<evidence type="ECO:0008006" key="4">
    <source>
        <dbReference type="Google" id="ProtNLM"/>
    </source>
</evidence>
<dbReference type="RefSeq" id="WP_112331673.1">
    <property type="nucleotide sequence ID" value="NZ_QLYR01000001.1"/>
</dbReference>
<feature type="transmembrane region" description="Helical" evidence="1">
    <location>
        <begin position="84"/>
        <end position="105"/>
    </location>
</feature>